<gene>
    <name evidence="2" type="ORF">DGAL_LOCUS371</name>
</gene>
<dbReference type="GO" id="GO:0005739">
    <property type="term" value="C:mitochondrion"/>
    <property type="evidence" value="ECO:0007669"/>
    <property type="project" value="TreeGrafter"/>
</dbReference>
<evidence type="ECO:0000313" key="2">
    <source>
        <dbReference type="EMBL" id="CAH0098322.1"/>
    </source>
</evidence>
<proteinExistence type="predicted"/>
<dbReference type="Pfam" id="PF00144">
    <property type="entry name" value="Beta-lactamase"/>
    <property type="match status" value="1"/>
</dbReference>
<dbReference type="PANTHER" id="PTHR46520:SF1">
    <property type="entry name" value="SERINE BETA-LACTAMASE-LIKE PROTEIN LACTB, MITOCHONDRIAL"/>
    <property type="match status" value="1"/>
</dbReference>
<dbReference type="InterPro" id="IPR052794">
    <property type="entry name" value="Mito_Ser_Protease_LACTB"/>
</dbReference>
<organism evidence="2 3">
    <name type="scientific">Daphnia galeata</name>
    <dbReference type="NCBI Taxonomy" id="27404"/>
    <lineage>
        <taxon>Eukaryota</taxon>
        <taxon>Metazoa</taxon>
        <taxon>Ecdysozoa</taxon>
        <taxon>Arthropoda</taxon>
        <taxon>Crustacea</taxon>
        <taxon>Branchiopoda</taxon>
        <taxon>Diplostraca</taxon>
        <taxon>Cladocera</taxon>
        <taxon>Anomopoda</taxon>
        <taxon>Daphniidae</taxon>
        <taxon>Daphnia</taxon>
    </lineage>
</organism>
<dbReference type="InterPro" id="IPR001466">
    <property type="entry name" value="Beta-lactam-related"/>
</dbReference>
<dbReference type="InterPro" id="IPR012338">
    <property type="entry name" value="Beta-lactam/transpept-like"/>
</dbReference>
<feature type="domain" description="Beta-lactamase-related" evidence="1">
    <location>
        <begin position="104"/>
        <end position="472"/>
    </location>
</feature>
<protein>
    <recommendedName>
        <fullName evidence="1">Beta-lactamase-related domain-containing protein</fullName>
    </recommendedName>
</protein>
<evidence type="ECO:0000259" key="1">
    <source>
        <dbReference type="Pfam" id="PF00144"/>
    </source>
</evidence>
<dbReference type="EMBL" id="CAKKLH010000002">
    <property type="protein sequence ID" value="CAH0098322.1"/>
    <property type="molecule type" value="Genomic_DNA"/>
</dbReference>
<evidence type="ECO:0000313" key="3">
    <source>
        <dbReference type="Proteomes" id="UP000789390"/>
    </source>
</evidence>
<dbReference type="GO" id="GO:0019216">
    <property type="term" value="P:regulation of lipid metabolic process"/>
    <property type="evidence" value="ECO:0007669"/>
    <property type="project" value="TreeGrafter"/>
</dbReference>
<accession>A0A8J2W8W3</accession>
<dbReference type="Gene3D" id="3.40.710.10">
    <property type="entry name" value="DD-peptidase/beta-lactamase superfamily"/>
    <property type="match status" value="1"/>
</dbReference>
<dbReference type="SUPFAM" id="SSF56601">
    <property type="entry name" value="beta-lactamase/transpeptidase-like"/>
    <property type="match status" value="1"/>
</dbReference>
<comment type="caution">
    <text evidence="2">The sequence shown here is derived from an EMBL/GenBank/DDBJ whole genome shotgun (WGS) entry which is preliminary data.</text>
</comment>
<dbReference type="GO" id="GO:0006508">
    <property type="term" value="P:proteolysis"/>
    <property type="evidence" value="ECO:0007669"/>
    <property type="project" value="TreeGrafter"/>
</dbReference>
<name>A0A8J2W8W3_9CRUS</name>
<dbReference type="AlphaFoldDB" id="A0A8J2W8W3"/>
<dbReference type="GO" id="GO:0008233">
    <property type="term" value="F:peptidase activity"/>
    <property type="evidence" value="ECO:0007669"/>
    <property type="project" value="TreeGrafter"/>
</dbReference>
<dbReference type="OrthoDB" id="5946976at2759"/>
<dbReference type="PANTHER" id="PTHR46520">
    <property type="entry name" value="SERINE BETA-LACTAMASE-LIKE PROTEIN LACTB, MITOCHONDRIAL"/>
    <property type="match status" value="1"/>
</dbReference>
<keyword evidence="3" id="KW-1185">Reference proteome</keyword>
<sequence length="491" mass="54424">MSDSSSIFSSSTSSEDSVVKFKFSETKSTILSKWIITDYLKEQRKAGRLVEVPLATANLVASALESTVSLKSVKKNEVFASNKLQSITLNEAVQAANKLCEQVKNDFGIPGLVVSVSVDGIPAYQKGFGYADIENHIPCKSNTVMRIASISKSITMAVVAKLFQEGNLSFDKPVQDYVPEFPEKHFNGEKAEITLRHLLSHLSGIRHYEKVTALVETSVETPSTVSVPDSSENKTQDAKLKNEYGNQEFLLNSYFDSVSKSLALFKDDELFYKPGMKYHYTTHGWTLVSAVVENVVKISFPTYMKTFFHEMGLKNTYLDENKPIIYNRAKYYIRNASGRLENAPHVDNSYKWAGGGFLSTCDDLVKFGNAMLYSYQNSNGFLHRDTVKMIWTPVPNTNHASDKDGKYGMGWGVILSQNNYAFCKSNQFYVSHSGGAAGASSVLLILPRTDEAVTGDKPVRGIVVSMIANLQNVGLHRTALEIAKVFESVTD</sequence>
<reference evidence="2" key="1">
    <citation type="submission" date="2021-11" db="EMBL/GenBank/DDBJ databases">
        <authorList>
            <person name="Schell T."/>
        </authorList>
    </citation>
    <scope>NUCLEOTIDE SEQUENCE</scope>
    <source>
        <strain evidence="2">M5</strain>
    </source>
</reference>
<dbReference type="Proteomes" id="UP000789390">
    <property type="component" value="Unassembled WGS sequence"/>
</dbReference>